<gene>
    <name evidence="3" type="ORF">Pan54_07820</name>
</gene>
<dbReference type="Gene3D" id="3.40.50.620">
    <property type="entry name" value="HUPs"/>
    <property type="match status" value="1"/>
</dbReference>
<reference evidence="3 4" key="1">
    <citation type="submission" date="2019-02" db="EMBL/GenBank/DDBJ databases">
        <title>Deep-cultivation of Planctomycetes and their phenomic and genomic characterization uncovers novel biology.</title>
        <authorList>
            <person name="Wiegand S."/>
            <person name="Jogler M."/>
            <person name="Boedeker C."/>
            <person name="Pinto D."/>
            <person name="Vollmers J."/>
            <person name="Rivas-Marin E."/>
            <person name="Kohn T."/>
            <person name="Peeters S.H."/>
            <person name="Heuer A."/>
            <person name="Rast P."/>
            <person name="Oberbeckmann S."/>
            <person name="Bunk B."/>
            <person name="Jeske O."/>
            <person name="Meyerdierks A."/>
            <person name="Storesund J.E."/>
            <person name="Kallscheuer N."/>
            <person name="Luecker S."/>
            <person name="Lage O.M."/>
            <person name="Pohl T."/>
            <person name="Merkel B.J."/>
            <person name="Hornburger P."/>
            <person name="Mueller R.-W."/>
            <person name="Bruemmer F."/>
            <person name="Labrenz M."/>
            <person name="Spormann A.M."/>
            <person name="Op Den Camp H."/>
            <person name="Overmann J."/>
            <person name="Amann R."/>
            <person name="Jetten M.S.M."/>
            <person name="Mascher T."/>
            <person name="Medema M.H."/>
            <person name="Devos D.P."/>
            <person name="Kaster A.-K."/>
            <person name="Ovreas L."/>
            <person name="Rohde M."/>
            <person name="Galperin M.Y."/>
            <person name="Jogler C."/>
        </authorList>
    </citation>
    <scope>NUCLEOTIDE SEQUENCE [LARGE SCALE GENOMIC DNA]</scope>
    <source>
        <strain evidence="3 4">Pan54</strain>
    </source>
</reference>
<dbReference type="PANTHER" id="PTHR46268">
    <property type="entry name" value="STRESS RESPONSE PROTEIN NHAX"/>
    <property type="match status" value="1"/>
</dbReference>
<dbReference type="OrthoDB" id="9794782at2"/>
<evidence type="ECO:0000313" key="3">
    <source>
        <dbReference type="EMBL" id="TWT60069.1"/>
    </source>
</evidence>
<dbReference type="EMBL" id="SJPG01000001">
    <property type="protein sequence ID" value="TWT60069.1"/>
    <property type="molecule type" value="Genomic_DNA"/>
</dbReference>
<dbReference type="CDD" id="cd00293">
    <property type="entry name" value="USP-like"/>
    <property type="match status" value="1"/>
</dbReference>
<organism evidence="3 4">
    <name type="scientific">Rubinisphaera italica</name>
    <dbReference type="NCBI Taxonomy" id="2527969"/>
    <lineage>
        <taxon>Bacteria</taxon>
        <taxon>Pseudomonadati</taxon>
        <taxon>Planctomycetota</taxon>
        <taxon>Planctomycetia</taxon>
        <taxon>Planctomycetales</taxon>
        <taxon>Planctomycetaceae</taxon>
        <taxon>Rubinisphaera</taxon>
    </lineage>
</organism>
<dbReference type="InterPro" id="IPR006015">
    <property type="entry name" value="Universal_stress_UspA"/>
</dbReference>
<feature type="domain" description="UspA" evidence="2">
    <location>
        <begin position="7"/>
        <end position="141"/>
    </location>
</feature>
<dbReference type="InterPro" id="IPR006016">
    <property type="entry name" value="UspA"/>
</dbReference>
<dbReference type="RefSeq" id="WP_146502230.1">
    <property type="nucleotide sequence ID" value="NZ_SJPG01000001.1"/>
</dbReference>
<protein>
    <recommendedName>
        <fullName evidence="2">UspA domain-containing protein</fullName>
    </recommendedName>
</protein>
<proteinExistence type="inferred from homology"/>
<evidence type="ECO:0000259" key="2">
    <source>
        <dbReference type="Pfam" id="PF00582"/>
    </source>
</evidence>
<name>A0A5C5XBQ4_9PLAN</name>
<dbReference type="Proteomes" id="UP000316095">
    <property type="component" value="Unassembled WGS sequence"/>
</dbReference>
<dbReference type="PANTHER" id="PTHR46268:SF6">
    <property type="entry name" value="UNIVERSAL STRESS PROTEIN UP12"/>
    <property type="match status" value="1"/>
</dbReference>
<comment type="caution">
    <text evidence="3">The sequence shown here is derived from an EMBL/GenBank/DDBJ whole genome shotgun (WGS) entry which is preliminary data.</text>
</comment>
<dbReference type="SUPFAM" id="SSF52402">
    <property type="entry name" value="Adenine nucleotide alpha hydrolases-like"/>
    <property type="match status" value="1"/>
</dbReference>
<evidence type="ECO:0000256" key="1">
    <source>
        <dbReference type="ARBA" id="ARBA00008791"/>
    </source>
</evidence>
<dbReference type="AlphaFoldDB" id="A0A5C5XBQ4"/>
<sequence>MTWLPKKSVVVPIDFSGESKRAVETALELVSLPEQVHAIHVMFPLDIVSPGAAWGAVDEVERENAARAHTLEYIKENNFTGVTVLNRVGDPGTEIADYASSINADLIVIPSHGYHGIKRALLGSVAERVIRHAHCPVLVLRREDAE</sequence>
<comment type="similarity">
    <text evidence="1">Belongs to the universal stress protein A family.</text>
</comment>
<keyword evidence="4" id="KW-1185">Reference proteome</keyword>
<dbReference type="InterPro" id="IPR014729">
    <property type="entry name" value="Rossmann-like_a/b/a_fold"/>
</dbReference>
<dbReference type="Pfam" id="PF00582">
    <property type="entry name" value="Usp"/>
    <property type="match status" value="1"/>
</dbReference>
<dbReference type="PRINTS" id="PR01438">
    <property type="entry name" value="UNVRSLSTRESS"/>
</dbReference>
<accession>A0A5C5XBQ4</accession>
<evidence type="ECO:0000313" key="4">
    <source>
        <dbReference type="Proteomes" id="UP000316095"/>
    </source>
</evidence>